<dbReference type="AlphaFoldDB" id="A0A0K8MCY6"/>
<evidence type="ECO:0008006" key="3">
    <source>
        <dbReference type="Google" id="ProtNLM"/>
    </source>
</evidence>
<protein>
    <recommendedName>
        <fullName evidence="3">Phosphotransferase enzyme family protein</fullName>
    </recommendedName>
</protein>
<accession>A0A0K8MCY6</accession>
<dbReference type="SUPFAM" id="SSF56112">
    <property type="entry name" value="Protein kinase-like (PK-like)"/>
    <property type="match status" value="1"/>
</dbReference>
<dbReference type="Proteomes" id="UP000036771">
    <property type="component" value="Unassembled WGS sequence"/>
</dbReference>
<comment type="caution">
    <text evidence="1">The sequence shown here is derived from an EMBL/GenBank/DDBJ whole genome shotgun (WGS) entry which is preliminary data.</text>
</comment>
<sequence length="269" mass="31386">MVRHFKRGYVVIKERSSFKYFSKSDGSFNDLMSKSIAFHDLKQSTFIFPRVKDSNPEERYIEYETLTNIVNIREVYIRFMKGDLSECEAKKIFSDVGKALADMHKLLKLKNKDLILKNEKFSSLLKGKEISFGKNCAFLHTDYGFSNIFINLDQKICIIDPYANNYTSSNIVNAWGPVEIDIATFLMCLEGLIPFKYLLYLSGKKIDILKKAFLAGYYSIVGYEQDREHLKKATMLFLDVYLYHRYKSRVLVMAIKVYIFVIKKVKFSS</sequence>
<proteinExistence type="predicted"/>
<reference evidence="1 2" key="1">
    <citation type="submission" date="2015-03" db="EMBL/GenBank/DDBJ databases">
        <title>Caedibacter varicaedens, whole genome shotgun sequence.</title>
        <authorList>
            <person name="Suzuki H."/>
            <person name="Dapper A.L."/>
            <person name="Gibson A.K."/>
            <person name="Jackson C."/>
            <person name="Lee H."/>
            <person name="Pejaver V.R."/>
            <person name="Doak T."/>
            <person name="Lynch M."/>
        </authorList>
    </citation>
    <scope>NUCLEOTIDE SEQUENCE [LARGE SCALE GENOMIC DNA]</scope>
</reference>
<dbReference type="EMBL" id="BBVC01000055">
    <property type="protein sequence ID" value="GAO98405.1"/>
    <property type="molecule type" value="Genomic_DNA"/>
</dbReference>
<evidence type="ECO:0000313" key="2">
    <source>
        <dbReference type="Proteomes" id="UP000036771"/>
    </source>
</evidence>
<dbReference type="InterPro" id="IPR011009">
    <property type="entry name" value="Kinase-like_dom_sf"/>
</dbReference>
<evidence type="ECO:0000313" key="1">
    <source>
        <dbReference type="EMBL" id="GAO98405.1"/>
    </source>
</evidence>
<gene>
    <name evidence="1" type="ORF">Cva_01062</name>
</gene>
<organism evidence="1 2">
    <name type="scientific">Caedimonas varicaedens</name>
    <dbReference type="NCBI Taxonomy" id="1629334"/>
    <lineage>
        <taxon>Bacteria</taxon>
        <taxon>Pseudomonadati</taxon>
        <taxon>Pseudomonadota</taxon>
        <taxon>Alphaproteobacteria</taxon>
        <taxon>Holosporales</taxon>
        <taxon>Caedimonadaceae</taxon>
        <taxon>Caedimonas</taxon>
    </lineage>
</organism>
<keyword evidence="2" id="KW-1185">Reference proteome</keyword>
<name>A0A0K8MCY6_9PROT</name>